<dbReference type="SUPFAM" id="SSF47819">
    <property type="entry name" value="HRDC-like"/>
    <property type="match status" value="2"/>
</dbReference>
<dbReference type="Proteomes" id="UP000472355">
    <property type="component" value="Unassembled WGS sequence"/>
</dbReference>
<dbReference type="AlphaFoldDB" id="A0A6M0SSJ9"/>
<feature type="domain" description="NERD" evidence="1">
    <location>
        <begin position="62"/>
        <end position="181"/>
    </location>
</feature>
<dbReference type="GO" id="GO:0000166">
    <property type="term" value="F:nucleotide binding"/>
    <property type="evidence" value="ECO:0007669"/>
    <property type="project" value="InterPro"/>
</dbReference>
<evidence type="ECO:0000313" key="4">
    <source>
        <dbReference type="Proteomes" id="UP000472355"/>
    </source>
</evidence>
<dbReference type="PROSITE" id="PS50967">
    <property type="entry name" value="HRDC"/>
    <property type="match status" value="2"/>
</dbReference>
<evidence type="ECO:0000259" key="1">
    <source>
        <dbReference type="PROSITE" id="PS50965"/>
    </source>
</evidence>
<feature type="domain" description="HRDC" evidence="2">
    <location>
        <begin position="401"/>
        <end position="477"/>
    </location>
</feature>
<organism evidence="3 4">
    <name type="scientific">Clostridium botulinum</name>
    <dbReference type="NCBI Taxonomy" id="1491"/>
    <lineage>
        <taxon>Bacteria</taxon>
        <taxon>Bacillati</taxon>
        <taxon>Bacillota</taxon>
        <taxon>Clostridia</taxon>
        <taxon>Eubacteriales</taxon>
        <taxon>Clostridiaceae</taxon>
        <taxon>Clostridium</taxon>
    </lineage>
</organism>
<dbReference type="PANTHER" id="PTHR47649:SF1">
    <property type="entry name" value="RIBONUCLEASE D"/>
    <property type="match status" value="1"/>
</dbReference>
<accession>A0A6M0SSJ9</accession>
<dbReference type="PANTHER" id="PTHR47649">
    <property type="entry name" value="RIBONUCLEASE D"/>
    <property type="match status" value="1"/>
</dbReference>
<dbReference type="Pfam" id="PF08378">
    <property type="entry name" value="NERD"/>
    <property type="match status" value="1"/>
</dbReference>
<dbReference type="Gene3D" id="1.10.150.80">
    <property type="entry name" value="HRDC domain"/>
    <property type="match status" value="2"/>
</dbReference>
<protein>
    <submittedName>
        <fullName evidence="3">Aldolase</fullName>
    </submittedName>
</protein>
<evidence type="ECO:0000259" key="2">
    <source>
        <dbReference type="PROSITE" id="PS50967"/>
    </source>
</evidence>
<dbReference type="SMART" id="SM00341">
    <property type="entry name" value="HRDC"/>
    <property type="match status" value="2"/>
</dbReference>
<dbReference type="EMBL" id="SGKU01000069">
    <property type="protein sequence ID" value="NFA44273.1"/>
    <property type="molecule type" value="Genomic_DNA"/>
</dbReference>
<feature type="domain" description="HRDC" evidence="2">
    <location>
        <begin position="328"/>
        <end position="408"/>
    </location>
</feature>
<dbReference type="InterPro" id="IPR011528">
    <property type="entry name" value="NERD"/>
</dbReference>
<reference evidence="3 4" key="1">
    <citation type="submission" date="2019-02" db="EMBL/GenBank/DDBJ databases">
        <title>Genome sequencing of Clostridium botulinum clinical isolates.</title>
        <authorList>
            <person name="Brunt J."/>
            <person name="Van Vliet A.H.M."/>
            <person name="Stringer S.C."/>
            <person name="Grant K.A."/>
            <person name="Carter A.C."/>
            <person name="Peck M.W."/>
        </authorList>
    </citation>
    <scope>NUCLEOTIDE SEQUENCE [LARGE SCALE GENOMIC DNA]</scope>
    <source>
        <strain evidence="3 4">H113700579</strain>
    </source>
</reference>
<proteinExistence type="predicted"/>
<dbReference type="InterPro" id="IPR044876">
    <property type="entry name" value="HRDC_dom_sf"/>
</dbReference>
<sequence>MVSLLEKGLYRMFNGKRTINSTIFLKEFEEENTQLKELIELSKKVSGECKEKIDKDIILLKEGLKGEQNVYFQIKNSFIPMLALHDIRLEYEEYTAQFDFILITKKCIYVLETKKLSGNIEINEDGDFIRTIRTKQGKFYKEGMESPITQNERHINIFKEILRKENLVNNFPIKSLVVIANPKTIIKKAECPKHIKDIVVKYDQLNSILKKDFEDASIERDLLEKYLYNIANFLMANNKAITYDYKAKYLIDEECINNKEIENKDIEYNANNECKIQDCEKSIDIKEGNNESKSFKAPIIENVKEVIEGEKLVKKADKKEEIETNGQVNNYNLVYSNLKQYRYNKAKEEKIQPYMIFNNEVLEQIIKNTPKSKEELLTIKGIGKVKVDKYGDEILEVILRNDPKEKLHLDLKEYRYNKSKEEEIQAYMVFTNNVLNQIVEKCPKNQDELIIIKGLGKVKIDKYGRDILEIVKKYNKV</sequence>
<dbReference type="InterPro" id="IPR010997">
    <property type="entry name" value="HRDC-like_sf"/>
</dbReference>
<dbReference type="InterPro" id="IPR051086">
    <property type="entry name" value="RNase_D-like"/>
</dbReference>
<evidence type="ECO:0000313" key="3">
    <source>
        <dbReference type="EMBL" id="NFA44273.1"/>
    </source>
</evidence>
<dbReference type="GO" id="GO:0003676">
    <property type="term" value="F:nucleic acid binding"/>
    <property type="evidence" value="ECO:0007669"/>
    <property type="project" value="InterPro"/>
</dbReference>
<dbReference type="Pfam" id="PF00570">
    <property type="entry name" value="HRDC"/>
    <property type="match status" value="2"/>
</dbReference>
<gene>
    <name evidence="3" type="ORF">EXM65_17340</name>
</gene>
<dbReference type="InterPro" id="IPR002121">
    <property type="entry name" value="HRDC_dom"/>
</dbReference>
<dbReference type="PROSITE" id="PS50965">
    <property type="entry name" value="NERD"/>
    <property type="match status" value="1"/>
</dbReference>
<comment type="caution">
    <text evidence="3">The sequence shown here is derived from an EMBL/GenBank/DDBJ whole genome shotgun (WGS) entry which is preliminary data.</text>
</comment>
<name>A0A6M0SSJ9_CLOBO</name>